<keyword evidence="2" id="KW-1185">Reference proteome</keyword>
<organism evidence="1 2">
    <name type="scientific">Hansschlegelia beijingensis</name>
    <dbReference type="NCBI Taxonomy" id="1133344"/>
    <lineage>
        <taxon>Bacteria</taxon>
        <taxon>Pseudomonadati</taxon>
        <taxon>Pseudomonadota</taxon>
        <taxon>Alphaproteobacteria</taxon>
        <taxon>Hyphomicrobiales</taxon>
        <taxon>Methylopilaceae</taxon>
        <taxon>Hansschlegelia</taxon>
    </lineage>
</organism>
<evidence type="ECO:0000313" key="1">
    <source>
        <dbReference type="EMBL" id="MBB3971852.1"/>
    </source>
</evidence>
<protein>
    <submittedName>
        <fullName evidence="1">Uncharacterized protein</fullName>
    </submittedName>
</protein>
<comment type="caution">
    <text evidence="1">The sequence shown here is derived from an EMBL/GenBank/DDBJ whole genome shotgun (WGS) entry which is preliminary data.</text>
</comment>
<dbReference type="EMBL" id="JACIDR010000001">
    <property type="protein sequence ID" value="MBB3971852.1"/>
    <property type="molecule type" value="Genomic_DNA"/>
</dbReference>
<dbReference type="AlphaFoldDB" id="A0A7W6GEF9"/>
<dbReference type="Proteomes" id="UP000528964">
    <property type="component" value="Unassembled WGS sequence"/>
</dbReference>
<sequence length="263" mass="29610">MRLLAAVDVRHDKGWTWHMYLMGRPGPRKGEPGHIDVLGVSVPSWFMRSEEPYHRLVSDALSRLLAAASISYSTQVRPVLAGDDGDFISVGYFSAEPVPSAYGIGITLPEGLPHRWDLNGLLTLAAQTAEHSDALAALREAMRPEIPRHYRFLALYRALELLIVDKKKRSKWLDRYENEIRRLDLDPQAFRNYAPRMRARCAHGADIGRERGIFGIVSGGVPREPFDLLLQAVLDRLGELTNMKMFVQKPEHATSDALAETRS</sequence>
<gene>
    <name evidence="1" type="ORF">GGR24_000485</name>
</gene>
<proteinExistence type="predicted"/>
<name>A0A7W6GEF9_9HYPH</name>
<dbReference type="RefSeq" id="WP_183393695.1">
    <property type="nucleotide sequence ID" value="NZ_JACIDR010000001.1"/>
</dbReference>
<evidence type="ECO:0000313" key="2">
    <source>
        <dbReference type="Proteomes" id="UP000528964"/>
    </source>
</evidence>
<accession>A0A7W6GEF9</accession>
<reference evidence="1 2" key="1">
    <citation type="submission" date="2020-08" db="EMBL/GenBank/DDBJ databases">
        <title>Genomic Encyclopedia of Type Strains, Phase IV (KMG-IV): sequencing the most valuable type-strain genomes for metagenomic binning, comparative biology and taxonomic classification.</title>
        <authorList>
            <person name="Goeker M."/>
        </authorList>
    </citation>
    <scope>NUCLEOTIDE SEQUENCE [LARGE SCALE GENOMIC DNA]</scope>
    <source>
        <strain evidence="1 2">DSM 25481</strain>
    </source>
</reference>